<accession>A0A9X7CR26</accession>
<evidence type="ECO:0000313" key="3">
    <source>
        <dbReference type="Proteomes" id="UP000224203"/>
    </source>
</evidence>
<dbReference type="EMBL" id="NULI01000033">
    <property type="protein sequence ID" value="PGS81622.1"/>
    <property type="molecule type" value="Genomic_DNA"/>
</dbReference>
<evidence type="ECO:0000313" key="2">
    <source>
        <dbReference type="EMBL" id="PGS81622.1"/>
    </source>
</evidence>
<comment type="caution">
    <text evidence="2">The sequence shown here is derived from an EMBL/GenBank/DDBJ whole genome shotgun (WGS) entry which is preliminary data.</text>
</comment>
<evidence type="ECO:0000256" key="1">
    <source>
        <dbReference type="SAM" id="Coils"/>
    </source>
</evidence>
<name>A0A9X7CR26_BACCE</name>
<sequence>MGVAEVEKFLGHFGQIFTDLIVNLPTIVLLASVGGKIGKRWFATLTENVNEQMQEMQESVKSLEREVLRLQLLDGMHQKRFSESEVSFFYDKYKAVGGNTFVSDKVEEYIKELHGGAK</sequence>
<reference evidence="2 3" key="1">
    <citation type="submission" date="2017-09" db="EMBL/GenBank/DDBJ databases">
        <title>Large-scale bioinformatics analysis of Bacillus genomes uncovers conserved roles of natural products in bacterial physiology.</title>
        <authorList>
            <consortium name="Agbiome Team Llc"/>
            <person name="Bleich R.M."/>
            <person name="Grubbs K.J."/>
            <person name="Santa Maria K.C."/>
            <person name="Allen S.E."/>
            <person name="Farag S."/>
            <person name="Shank E.A."/>
            <person name="Bowers A."/>
        </authorList>
    </citation>
    <scope>NUCLEOTIDE SEQUENCE [LARGE SCALE GENOMIC DNA]</scope>
    <source>
        <strain evidence="2 3">AFS041711</strain>
    </source>
</reference>
<dbReference type="AlphaFoldDB" id="A0A9X7CR26"/>
<gene>
    <name evidence="2" type="ORF">COC69_05690</name>
</gene>
<feature type="coiled-coil region" evidence="1">
    <location>
        <begin position="46"/>
        <end position="73"/>
    </location>
</feature>
<organism evidence="2 3">
    <name type="scientific">Bacillus cereus</name>
    <dbReference type="NCBI Taxonomy" id="1396"/>
    <lineage>
        <taxon>Bacteria</taxon>
        <taxon>Bacillati</taxon>
        <taxon>Bacillota</taxon>
        <taxon>Bacilli</taxon>
        <taxon>Bacillales</taxon>
        <taxon>Bacillaceae</taxon>
        <taxon>Bacillus</taxon>
        <taxon>Bacillus cereus group</taxon>
    </lineage>
</organism>
<keyword evidence="1" id="KW-0175">Coiled coil</keyword>
<dbReference type="Proteomes" id="UP000224203">
    <property type="component" value="Unassembled WGS sequence"/>
</dbReference>
<proteinExistence type="predicted"/>
<dbReference type="RefSeq" id="WP_098782348.1">
    <property type="nucleotide sequence ID" value="NZ_NULI01000033.1"/>
</dbReference>
<protein>
    <submittedName>
        <fullName evidence="2">Uncharacterized protein</fullName>
    </submittedName>
</protein>